<protein>
    <submittedName>
        <fullName evidence="2">Alcohol dehydrogenase class-3-like</fullName>
    </submittedName>
</protein>
<dbReference type="AlphaFoldDB" id="A0A2Z7AS68"/>
<reference evidence="2 3" key="1">
    <citation type="journal article" date="2015" name="Proc. Natl. Acad. Sci. U.S.A.">
        <title>The resurrection genome of Boea hygrometrica: A blueprint for survival of dehydration.</title>
        <authorList>
            <person name="Xiao L."/>
            <person name="Yang G."/>
            <person name="Zhang L."/>
            <person name="Yang X."/>
            <person name="Zhao S."/>
            <person name="Ji Z."/>
            <person name="Zhou Q."/>
            <person name="Hu M."/>
            <person name="Wang Y."/>
            <person name="Chen M."/>
            <person name="Xu Y."/>
            <person name="Jin H."/>
            <person name="Xiao X."/>
            <person name="Hu G."/>
            <person name="Bao F."/>
            <person name="Hu Y."/>
            <person name="Wan P."/>
            <person name="Li L."/>
            <person name="Deng X."/>
            <person name="Kuang T."/>
            <person name="Xiang C."/>
            <person name="Zhu J.K."/>
            <person name="Oliver M.J."/>
            <person name="He Y."/>
        </authorList>
    </citation>
    <scope>NUCLEOTIDE SEQUENCE [LARGE SCALE GENOMIC DNA]</scope>
    <source>
        <strain evidence="3">cv. XS01</strain>
    </source>
</reference>
<dbReference type="EMBL" id="KV014479">
    <property type="protein sequence ID" value="KZV22052.1"/>
    <property type="molecule type" value="Genomic_DNA"/>
</dbReference>
<proteinExistence type="predicted"/>
<evidence type="ECO:0000313" key="2">
    <source>
        <dbReference type="EMBL" id="KZV22052.1"/>
    </source>
</evidence>
<accession>A0A2Z7AS68</accession>
<keyword evidence="3" id="KW-1185">Reference proteome</keyword>
<name>A0A2Z7AS68_9LAMI</name>
<organism evidence="2 3">
    <name type="scientific">Dorcoceras hygrometricum</name>
    <dbReference type="NCBI Taxonomy" id="472368"/>
    <lineage>
        <taxon>Eukaryota</taxon>
        <taxon>Viridiplantae</taxon>
        <taxon>Streptophyta</taxon>
        <taxon>Embryophyta</taxon>
        <taxon>Tracheophyta</taxon>
        <taxon>Spermatophyta</taxon>
        <taxon>Magnoliopsida</taxon>
        <taxon>eudicotyledons</taxon>
        <taxon>Gunneridae</taxon>
        <taxon>Pentapetalae</taxon>
        <taxon>asterids</taxon>
        <taxon>lamiids</taxon>
        <taxon>Lamiales</taxon>
        <taxon>Gesneriaceae</taxon>
        <taxon>Didymocarpoideae</taxon>
        <taxon>Trichosporeae</taxon>
        <taxon>Loxocarpinae</taxon>
        <taxon>Dorcoceras</taxon>
    </lineage>
</organism>
<feature type="region of interest" description="Disordered" evidence="1">
    <location>
        <begin position="27"/>
        <end position="47"/>
    </location>
</feature>
<feature type="compositionally biased region" description="Polar residues" evidence="1">
    <location>
        <begin position="31"/>
        <end position="42"/>
    </location>
</feature>
<gene>
    <name evidence="2" type="ORF">F511_35317</name>
</gene>
<evidence type="ECO:0000313" key="3">
    <source>
        <dbReference type="Proteomes" id="UP000250235"/>
    </source>
</evidence>
<evidence type="ECO:0000256" key="1">
    <source>
        <dbReference type="SAM" id="MobiDB-lite"/>
    </source>
</evidence>
<dbReference type="Proteomes" id="UP000250235">
    <property type="component" value="Unassembled WGS sequence"/>
</dbReference>
<sequence length="111" mass="12310">MRIRPPELETSICDAKYHVSLVGVSRPAANASASGKPQNQQVPKLGVPIERPTCQNFRRQHSGKFMMGAGVCYKFKQSGHFPLPPNEVACYQESLCDAGRGDRPRNDIDHM</sequence>